<protein>
    <recommendedName>
        <fullName evidence="1">Transglutaminase-like domain-containing protein</fullName>
    </recommendedName>
</protein>
<organism evidence="2">
    <name type="scientific">bioreactor metagenome</name>
    <dbReference type="NCBI Taxonomy" id="1076179"/>
    <lineage>
        <taxon>unclassified sequences</taxon>
        <taxon>metagenomes</taxon>
        <taxon>ecological metagenomes</taxon>
    </lineage>
</organism>
<name>A0A644UHC3_9ZZZZ</name>
<accession>A0A644UHC3</accession>
<dbReference type="EMBL" id="VSSQ01000115">
    <property type="protein sequence ID" value="MPL78279.1"/>
    <property type="molecule type" value="Genomic_DNA"/>
</dbReference>
<dbReference type="Gene3D" id="3.10.620.30">
    <property type="match status" value="1"/>
</dbReference>
<dbReference type="PANTHER" id="PTHR35532:SF5">
    <property type="entry name" value="CARBOHYDRATE-BINDING DOMAIN-CONTAINING PROTEIN"/>
    <property type="match status" value="1"/>
</dbReference>
<dbReference type="Pfam" id="PF01841">
    <property type="entry name" value="Transglut_core"/>
    <property type="match status" value="1"/>
</dbReference>
<comment type="caution">
    <text evidence="2">The sequence shown here is derived from an EMBL/GenBank/DDBJ whole genome shotgun (WGS) entry which is preliminary data.</text>
</comment>
<evidence type="ECO:0000259" key="1">
    <source>
        <dbReference type="SMART" id="SM00460"/>
    </source>
</evidence>
<dbReference type="AlphaFoldDB" id="A0A644UHC3"/>
<dbReference type="SUPFAM" id="SSF54001">
    <property type="entry name" value="Cysteine proteinases"/>
    <property type="match status" value="1"/>
</dbReference>
<dbReference type="Gene3D" id="2.60.40.1120">
    <property type="entry name" value="Carboxypeptidase-like, regulatory domain"/>
    <property type="match status" value="1"/>
</dbReference>
<gene>
    <name evidence="2" type="ORF">SDC9_24143</name>
</gene>
<dbReference type="InterPro" id="IPR038765">
    <property type="entry name" value="Papain-like_cys_pep_sf"/>
</dbReference>
<reference evidence="2" key="1">
    <citation type="submission" date="2019-08" db="EMBL/GenBank/DDBJ databases">
        <authorList>
            <person name="Kucharzyk K."/>
            <person name="Murdoch R.W."/>
            <person name="Higgins S."/>
            <person name="Loffler F."/>
        </authorList>
    </citation>
    <scope>NUCLEOTIDE SEQUENCE</scope>
</reference>
<evidence type="ECO:0000313" key="2">
    <source>
        <dbReference type="EMBL" id="MPL78279.1"/>
    </source>
</evidence>
<dbReference type="SMART" id="SM00460">
    <property type="entry name" value="TGc"/>
    <property type="match status" value="1"/>
</dbReference>
<dbReference type="InterPro" id="IPR002931">
    <property type="entry name" value="Transglutaminase-like"/>
</dbReference>
<feature type="domain" description="Transglutaminase-like" evidence="1">
    <location>
        <begin position="170"/>
        <end position="229"/>
    </location>
</feature>
<proteinExistence type="predicted"/>
<dbReference type="PROSITE" id="PS51257">
    <property type="entry name" value="PROKAR_LIPOPROTEIN"/>
    <property type="match status" value="1"/>
</dbReference>
<dbReference type="PANTHER" id="PTHR35532">
    <property type="entry name" value="SIMILAR TO POLYHYDROXYALKANOATE DEPOLYMERASE"/>
    <property type="match status" value="1"/>
</dbReference>
<sequence>MNIMNRLQGFSALIFLSTFLVFSCSDSVLNNDFKAKRLLVKDRDLFSVVDTIENRELREAVKFLYAYMPLGDICDYDGSLYIEAAKVALSTKTSTEWGPSTPDYLFRHFVLPLRVNNESLDSSRRLINRELMPRLKGLTAEQAILEVNHWCHEYVIYSPSDERTSSPLATMRNGEGRCGEESVFTVSALRAVGIPARQVYTPRWAHTDDNHAWVEAWANGKWHYIGACEPEPLLDMAWFSTSATRALLMHSRVFGKYNGPEEIIEQTETYAEINVTENYAPVSRISLTVTDSLGNSADGAVVEFCIYNYSEFWPALRTISDSQGTAKAIMGRGDILVRAYKGDMFGIVKISPNNDLLLDTVILDKKFGDEFIFESDIVPPSEGSVKREVTPEQILHNKIRLAEEDSIRIKRLRNSPGNSPEIERFRNEIPENKKHIGEIILASLSVKDFKDTPFNVLKDHLVNIEEATTDSYIISPRIGRELLTPWRGYLLNIPGADTLKMNPKEIERLVSSIKVENRYNPQSIPISPAGVWRLGVADSYSRDLFFVALCRTFGVAARLNPVTSIPEYKSEERWIKARFSTSDNADMINSHREGTLSLTYEGGVVEDPKFETHFTVSKVEQNRFKVLSFRNREGFEGTSSLKSVFGEDGKLSLDAGYYLLTSGTRMADGKILTRMQFFNIKTGKSSEVPLILREDKGDLRVLANIGVDESIVERCGRGYFILVFLKFGDEPGNHIFSDIVKYSKEFNDWGRGVLFIYPDSNSLNSAVRKSRDLDIPSNFMFIDDPSGELLNSTAASLGFSEEVPSPLVVVADTFGRVVHFAGGYSIGTGERLIKITRRL</sequence>